<dbReference type="Gramene" id="TraesCS3B02G055835.1">
    <property type="protein sequence ID" value="TraesCS3B02G055835.1"/>
    <property type="gene ID" value="TraesCS3B02G055835"/>
</dbReference>
<dbReference type="OrthoDB" id="4062651at2759"/>
<dbReference type="SUPFAM" id="SSF56112">
    <property type="entry name" value="Protein kinase-like (PK-like)"/>
    <property type="match status" value="1"/>
</dbReference>
<dbReference type="CDD" id="cd14066">
    <property type="entry name" value="STKc_IRAK"/>
    <property type="match status" value="1"/>
</dbReference>
<feature type="binding site" evidence="12">
    <location>
        <position position="339"/>
    </location>
    <ligand>
        <name>ATP</name>
        <dbReference type="ChEBI" id="CHEBI:30616"/>
    </ligand>
</feature>
<keyword evidence="10 13" id="KW-0472">Membrane</keyword>
<dbReference type="EnsemblPlants" id="TraesCS3B02G055835.1">
    <property type="protein sequence ID" value="TraesCS3B02G055835.1"/>
    <property type="gene ID" value="TraesCS3B02G055835"/>
</dbReference>
<dbReference type="GO" id="GO:0005524">
    <property type="term" value="F:ATP binding"/>
    <property type="evidence" value="ECO:0007669"/>
    <property type="project" value="UniProtKB-UniRule"/>
</dbReference>
<comment type="subcellular location">
    <subcellularLocation>
        <location evidence="1">Membrane</location>
        <topology evidence="1">Single-pass type I membrane protein</topology>
    </subcellularLocation>
</comment>
<dbReference type="Proteomes" id="UP000019116">
    <property type="component" value="Chromosome 3B"/>
</dbReference>
<dbReference type="InterPro" id="IPR045874">
    <property type="entry name" value="LRK10/LRL21-25-like"/>
</dbReference>
<dbReference type="Pfam" id="PF13947">
    <property type="entry name" value="GUB_WAK_bind"/>
    <property type="match status" value="1"/>
</dbReference>
<evidence type="ECO:0000313" key="16">
    <source>
        <dbReference type="EnsemblPlants" id="TraesCS3B02G055835.1"/>
    </source>
</evidence>
<evidence type="ECO:0000259" key="15">
    <source>
        <dbReference type="PROSITE" id="PS50011"/>
    </source>
</evidence>
<evidence type="ECO:0000256" key="7">
    <source>
        <dbReference type="ARBA" id="ARBA00022777"/>
    </source>
</evidence>
<evidence type="ECO:0000256" key="10">
    <source>
        <dbReference type="ARBA" id="ARBA00023136"/>
    </source>
</evidence>
<evidence type="ECO:0000313" key="17">
    <source>
        <dbReference type="Proteomes" id="UP000019116"/>
    </source>
</evidence>
<keyword evidence="4 13" id="KW-0812">Transmembrane</keyword>
<name>A0A3B6FIJ9_WHEAT</name>
<dbReference type="PANTHER" id="PTHR27009">
    <property type="entry name" value="RUST RESISTANCE KINASE LR10-RELATED"/>
    <property type="match status" value="1"/>
</dbReference>
<dbReference type="InterPro" id="IPR017441">
    <property type="entry name" value="Protein_kinase_ATP_BS"/>
</dbReference>
<keyword evidence="7" id="KW-0418">Kinase</keyword>
<keyword evidence="6 12" id="KW-0547">Nucleotide-binding</keyword>
<evidence type="ECO:0000256" key="3">
    <source>
        <dbReference type="ARBA" id="ARBA00022679"/>
    </source>
</evidence>
<proteinExistence type="predicted"/>
<dbReference type="FunFam" id="1.10.510.10:FF:000590">
    <property type="entry name" value="PR5-like receptor kinase"/>
    <property type="match status" value="1"/>
</dbReference>
<feature type="domain" description="Protein kinase" evidence="15">
    <location>
        <begin position="311"/>
        <end position="585"/>
    </location>
</feature>
<keyword evidence="2" id="KW-0723">Serine/threonine-protein kinase</keyword>
<dbReference type="Gramene" id="TraesCS3B03G0126100.2">
    <property type="protein sequence ID" value="TraesCS3B03G0126100.2.CDS"/>
    <property type="gene ID" value="TraesCS3B03G0126100"/>
</dbReference>
<dbReference type="AlphaFoldDB" id="A0A3B6FIJ9"/>
<keyword evidence="3" id="KW-0808">Transferase</keyword>
<dbReference type="PROSITE" id="PS50011">
    <property type="entry name" value="PROTEIN_KINASE_DOM"/>
    <property type="match status" value="1"/>
</dbReference>
<organism evidence="16">
    <name type="scientific">Triticum aestivum</name>
    <name type="common">Wheat</name>
    <dbReference type="NCBI Taxonomy" id="4565"/>
    <lineage>
        <taxon>Eukaryota</taxon>
        <taxon>Viridiplantae</taxon>
        <taxon>Streptophyta</taxon>
        <taxon>Embryophyta</taxon>
        <taxon>Tracheophyta</taxon>
        <taxon>Spermatophyta</taxon>
        <taxon>Magnoliopsida</taxon>
        <taxon>Liliopsida</taxon>
        <taxon>Poales</taxon>
        <taxon>Poaceae</taxon>
        <taxon>BOP clade</taxon>
        <taxon>Pooideae</taxon>
        <taxon>Triticodae</taxon>
        <taxon>Triticeae</taxon>
        <taxon>Triticinae</taxon>
        <taxon>Triticum</taxon>
    </lineage>
</organism>
<evidence type="ECO:0000256" key="11">
    <source>
        <dbReference type="ARBA" id="ARBA00023180"/>
    </source>
</evidence>
<reference evidence="16" key="2">
    <citation type="submission" date="2018-10" db="UniProtKB">
        <authorList>
            <consortium name="EnsemblPlants"/>
        </authorList>
    </citation>
    <scope>IDENTIFICATION</scope>
</reference>
<dbReference type="GO" id="GO:0004674">
    <property type="term" value="F:protein serine/threonine kinase activity"/>
    <property type="evidence" value="ECO:0007669"/>
    <property type="project" value="UniProtKB-KW"/>
</dbReference>
<dbReference type="GO" id="GO:0016020">
    <property type="term" value="C:membrane"/>
    <property type="evidence" value="ECO:0007669"/>
    <property type="project" value="UniProtKB-SubCell"/>
</dbReference>
<dbReference type="InterPro" id="IPR025287">
    <property type="entry name" value="WAK_GUB"/>
</dbReference>
<sequence>MALASWFLVIAWIWLVPLMHAVAGAEEQQGEGCSSSARSCGNLTISDPFWLTNMDTRRSCGSLDFEVNCFNNTSAILQSSIPGSFGFAIVNISYQERNLHVVDQGKLQALQAPDGCQVPTLNTSAKVGRPFRISPINLNLVLYNCTSEAAAAALSRRGGELVQIRIRCGNQSEVFVRTTGRYNETSSYDSYEGCNTVIMPVLISSGEANTNDYEQLISDGFLLTWAHPLPAPARSDRRGKKIMLIGTTSAAATFLFACLYVLIWHRKGKRLWFLLCKKGSSNTEKNYEAMIVSYGSLAPKRYMHSEWKITSSRNDQLGKGGYGVVFKGRLHDGRLVAVKFLHDCKGNGDEFVNEVMSIGRTSHVNVVSLFGFCLEGSKRALIYEYMPNGSLDKYIYSENPKEILGWERLYAIAIGIARGLEYLHHSCDTRIIHFNIKPQNILLDKDFSPKIADFGLAKLCHTKESKLSMTGTRGTIGFIAPEVHSRTFGVVSTKSYVYSYGMILLEIVGGRRNVRSIVAKSSEKYFPDWIYDHFAQDDGLEACEVTNEIEEIARKMILIGLWCIQVIPLHRPTITKVLEMFERSLDDLDMPPKQNFCELL</sequence>
<evidence type="ECO:0000256" key="8">
    <source>
        <dbReference type="ARBA" id="ARBA00022840"/>
    </source>
</evidence>
<keyword evidence="9 13" id="KW-1133">Transmembrane helix</keyword>
<feature type="signal peptide" evidence="14">
    <location>
        <begin position="1"/>
        <end position="24"/>
    </location>
</feature>
<dbReference type="InterPro" id="IPR000719">
    <property type="entry name" value="Prot_kinase_dom"/>
</dbReference>
<evidence type="ECO:0000256" key="6">
    <source>
        <dbReference type="ARBA" id="ARBA00022741"/>
    </source>
</evidence>
<dbReference type="PROSITE" id="PS00107">
    <property type="entry name" value="PROTEIN_KINASE_ATP"/>
    <property type="match status" value="1"/>
</dbReference>
<reference evidence="16" key="1">
    <citation type="submission" date="2018-08" db="EMBL/GenBank/DDBJ databases">
        <authorList>
            <person name="Rossello M."/>
        </authorList>
    </citation>
    <scope>NUCLEOTIDE SEQUENCE [LARGE SCALE GENOMIC DNA]</scope>
    <source>
        <strain evidence="16">cv. Chinese Spring</strain>
    </source>
</reference>
<evidence type="ECO:0000256" key="13">
    <source>
        <dbReference type="SAM" id="Phobius"/>
    </source>
</evidence>
<feature type="transmembrane region" description="Helical" evidence="13">
    <location>
        <begin position="242"/>
        <end position="263"/>
    </location>
</feature>
<dbReference type="Gene3D" id="1.10.510.10">
    <property type="entry name" value="Transferase(Phosphotransferase) domain 1"/>
    <property type="match status" value="1"/>
</dbReference>
<dbReference type="Pfam" id="PF00069">
    <property type="entry name" value="Pkinase"/>
    <property type="match status" value="1"/>
</dbReference>
<dbReference type="GO" id="GO:0030247">
    <property type="term" value="F:polysaccharide binding"/>
    <property type="evidence" value="ECO:0007669"/>
    <property type="project" value="InterPro"/>
</dbReference>
<evidence type="ECO:0000256" key="5">
    <source>
        <dbReference type="ARBA" id="ARBA00022729"/>
    </source>
</evidence>
<keyword evidence="8 12" id="KW-0067">ATP-binding</keyword>
<keyword evidence="5 14" id="KW-0732">Signal</keyword>
<protein>
    <recommendedName>
        <fullName evidence="15">Protein kinase domain-containing protein</fullName>
    </recommendedName>
</protein>
<dbReference type="InterPro" id="IPR011009">
    <property type="entry name" value="Kinase-like_dom_sf"/>
</dbReference>
<dbReference type="Gene3D" id="3.30.200.20">
    <property type="entry name" value="Phosphorylase Kinase, domain 1"/>
    <property type="match status" value="1"/>
</dbReference>
<feature type="chain" id="PRO_5043173822" description="Protein kinase domain-containing protein" evidence="14">
    <location>
        <begin position="25"/>
        <end position="600"/>
    </location>
</feature>
<accession>A0A3B6FIJ9</accession>
<evidence type="ECO:0000256" key="12">
    <source>
        <dbReference type="PROSITE-ProRule" id="PRU10141"/>
    </source>
</evidence>
<evidence type="ECO:0000256" key="9">
    <source>
        <dbReference type="ARBA" id="ARBA00022989"/>
    </source>
</evidence>
<evidence type="ECO:0000256" key="4">
    <source>
        <dbReference type="ARBA" id="ARBA00022692"/>
    </source>
</evidence>
<evidence type="ECO:0000256" key="1">
    <source>
        <dbReference type="ARBA" id="ARBA00004479"/>
    </source>
</evidence>
<keyword evidence="11" id="KW-0325">Glycoprotein</keyword>
<keyword evidence="17" id="KW-1185">Reference proteome</keyword>
<evidence type="ECO:0000256" key="14">
    <source>
        <dbReference type="SAM" id="SignalP"/>
    </source>
</evidence>
<evidence type="ECO:0000256" key="2">
    <source>
        <dbReference type="ARBA" id="ARBA00022527"/>
    </source>
</evidence>
<dbReference type="SMR" id="A0A3B6FIJ9"/>